<accession>A0A645JCH7</accession>
<reference evidence="1" key="1">
    <citation type="submission" date="2019-08" db="EMBL/GenBank/DDBJ databases">
        <authorList>
            <person name="Kucharzyk K."/>
            <person name="Murdoch R.W."/>
            <person name="Higgins S."/>
            <person name="Loffler F."/>
        </authorList>
    </citation>
    <scope>NUCLEOTIDE SEQUENCE</scope>
</reference>
<evidence type="ECO:0000313" key="1">
    <source>
        <dbReference type="EMBL" id="MPN57243.1"/>
    </source>
</evidence>
<dbReference type="AlphaFoldDB" id="A0A645JCH7"/>
<sequence length="57" mass="6536">MKRIIYRWRVSHPEHGSAEVVGVNRYEAILAAAKIWRVPWTPIARACVYEKLGEVAS</sequence>
<dbReference type="EMBL" id="VSSQ01128548">
    <property type="protein sequence ID" value="MPN57243.1"/>
    <property type="molecule type" value="Genomic_DNA"/>
</dbReference>
<comment type="caution">
    <text evidence="1">The sequence shown here is derived from an EMBL/GenBank/DDBJ whole genome shotgun (WGS) entry which is preliminary data.</text>
</comment>
<proteinExistence type="predicted"/>
<name>A0A645JCH7_9ZZZZ</name>
<gene>
    <name evidence="1" type="ORF">SDC9_204937</name>
</gene>
<organism evidence="1">
    <name type="scientific">bioreactor metagenome</name>
    <dbReference type="NCBI Taxonomy" id="1076179"/>
    <lineage>
        <taxon>unclassified sequences</taxon>
        <taxon>metagenomes</taxon>
        <taxon>ecological metagenomes</taxon>
    </lineage>
</organism>
<protein>
    <submittedName>
        <fullName evidence="1">Uncharacterized protein</fullName>
    </submittedName>
</protein>